<dbReference type="InterPro" id="IPR025420">
    <property type="entry name" value="DUF4143"/>
</dbReference>
<gene>
    <name evidence="3" type="ORF">SPIROBIBN47_250024</name>
</gene>
<name>A0A3P3XHY9_9SPIR</name>
<dbReference type="PANTHER" id="PTHR43566">
    <property type="entry name" value="CONSERVED PROTEIN"/>
    <property type="match status" value="1"/>
</dbReference>
<dbReference type="PANTHER" id="PTHR43566:SF1">
    <property type="entry name" value="AAA+ ATPASE DOMAIN-CONTAINING PROTEIN"/>
    <property type="match status" value="1"/>
</dbReference>
<dbReference type="InterPro" id="IPR036390">
    <property type="entry name" value="WH_DNA-bd_sf"/>
</dbReference>
<evidence type="ECO:0000313" key="3">
    <source>
        <dbReference type="EMBL" id="SLM12399.1"/>
    </source>
</evidence>
<feature type="domain" description="AAA" evidence="1">
    <location>
        <begin position="18"/>
        <end position="128"/>
    </location>
</feature>
<reference evidence="3" key="1">
    <citation type="submission" date="2017-02" db="EMBL/GenBank/DDBJ databases">
        <authorList>
            <person name="Regsiter A."/>
            <person name="William W."/>
        </authorList>
    </citation>
    <scope>NUCLEOTIDE SEQUENCE</scope>
    <source>
        <strain evidence="3">Bib</strain>
    </source>
</reference>
<accession>A0A3P3XHY9</accession>
<dbReference type="SUPFAM" id="SSF52540">
    <property type="entry name" value="P-loop containing nucleoside triphosphate hydrolases"/>
    <property type="match status" value="1"/>
</dbReference>
<protein>
    <recommendedName>
        <fullName evidence="4">ATPase</fullName>
    </recommendedName>
</protein>
<evidence type="ECO:0008006" key="4">
    <source>
        <dbReference type="Google" id="ProtNLM"/>
    </source>
</evidence>
<dbReference type="SUPFAM" id="SSF46785">
    <property type="entry name" value="Winged helix' DNA-binding domain"/>
    <property type="match status" value="1"/>
</dbReference>
<feature type="domain" description="DUF4143" evidence="2">
    <location>
        <begin position="173"/>
        <end position="325"/>
    </location>
</feature>
<dbReference type="InterPro" id="IPR041682">
    <property type="entry name" value="AAA_14"/>
</dbReference>
<dbReference type="AlphaFoldDB" id="A0A3P3XHY9"/>
<organism evidence="3">
    <name type="scientific">uncultured spirochete</name>
    <dbReference type="NCBI Taxonomy" id="156406"/>
    <lineage>
        <taxon>Bacteria</taxon>
        <taxon>Pseudomonadati</taxon>
        <taxon>Spirochaetota</taxon>
        <taxon>Spirochaetia</taxon>
        <taxon>Spirochaetales</taxon>
        <taxon>environmental samples</taxon>
    </lineage>
</organism>
<proteinExistence type="predicted"/>
<dbReference type="Pfam" id="PF13173">
    <property type="entry name" value="AAA_14"/>
    <property type="match status" value="1"/>
</dbReference>
<evidence type="ECO:0000259" key="2">
    <source>
        <dbReference type="Pfam" id="PF13635"/>
    </source>
</evidence>
<dbReference type="InterPro" id="IPR027417">
    <property type="entry name" value="P-loop_NTPase"/>
</dbReference>
<dbReference type="Pfam" id="PF13635">
    <property type="entry name" value="DUF4143"/>
    <property type="match status" value="1"/>
</dbReference>
<dbReference type="EMBL" id="FWDM01000018">
    <property type="protein sequence ID" value="SLM12399.1"/>
    <property type="molecule type" value="Genomic_DNA"/>
</dbReference>
<sequence>MIRRPWWEARIRALWERKPIVWLSGVRRAGKTVLCKSLEGVQYYDCELPSVRREMQDPESFLRAANGKFLALDEIHRLDDPALLLKIAADHFPDVHIVATGSSTLGASAKFRDTLAGRKAELQLTPLCEADSNFPQYSDRTRRFLHGGLPGFFLSDMRDDRDYSEWMEAFWARDILELFRLERRSSFLKFAELLMAQSGGRFNAASFAASCGVSRPTIMNYLAILEATHLVLVVRPYHGGAAKEIVATPCVYAFDTGFVAWAQGLHEIPAKEKGFFWEHLVLNELDAILQGSPSIMHWRDKEGHEVDFVLAPRGAPPIAIEAKWSADAFEPEGMQAFRALHPGIVNLVVSANVDQPFEREMKGLAVTFCPLSALANLKTGSDPDF</sequence>
<evidence type="ECO:0000259" key="1">
    <source>
        <dbReference type="Pfam" id="PF13173"/>
    </source>
</evidence>